<dbReference type="Pfam" id="PF00440">
    <property type="entry name" value="TetR_N"/>
    <property type="match status" value="1"/>
</dbReference>
<dbReference type="AlphaFoldDB" id="A0A2W0C9U7"/>
<dbReference type="PANTHER" id="PTHR30055:SF175">
    <property type="entry name" value="HTH-TYPE TRANSCRIPTIONAL REPRESSOR KSTR2"/>
    <property type="match status" value="1"/>
</dbReference>
<keyword evidence="3 5" id="KW-0238">DNA-binding</keyword>
<evidence type="ECO:0000256" key="4">
    <source>
        <dbReference type="ARBA" id="ARBA00023163"/>
    </source>
</evidence>
<dbReference type="PROSITE" id="PS50977">
    <property type="entry name" value="HTH_TETR_2"/>
    <property type="match status" value="1"/>
</dbReference>
<dbReference type="GO" id="GO:0000976">
    <property type="term" value="F:transcription cis-regulatory region binding"/>
    <property type="evidence" value="ECO:0007669"/>
    <property type="project" value="TreeGrafter"/>
</dbReference>
<dbReference type="GO" id="GO:0003700">
    <property type="term" value="F:DNA-binding transcription factor activity"/>
    <property type="evidence" value="ECO:0007669"/>
    <property type="project" value="TreeGrafter"/>
</dbReference>
<dbReference type="InterPro" id="IPR036271">
    <property type="entry name" value="Tet_transcr_reg_TetR-rel_C_sf"/>
</dbReference>
<dbReference type="SUPFAM" id="SSF48498">
    <property type="entry name" value="Tetracyclin repressor-like, C-terminal domain"/>
    <property type="match status" value="1"/>
</dbReference>
<keyword evidence="1" id="KW-0678">Repressor</keyword>
<keyword evidence="4" id="KW-0804">Transcription</keyword>
<evidence type="ECO:0000256" key="2">
    <source>
        <dbReference type="ARBA" id="ARBA00023015"/>
    </source>
</evidence>
<evidence type="ECO:0000256" key="1">
    <source>
        <dbReference type="ARBA" id="ARBA00022491"/>
    </source>
</evidence>
<feature type="DNA-binding region" description="H-T-H motif" evidence="5">
    <location>
        <begin position="22"/>
        <end position="41"/>
    </location>
</feature>
<name>A0A2W0C9U7_9BACL</name>
<evidence type="ECO:0000313" key="8">
    <source>
        <dbReference type="Proteomes" id="UP000247459"/>
    </source>
</evidence>
<reference evidence="7 8" key="1">
    <citation type="submission" date="2018-01" db="EMBL/GenBank/DDBJ databases">
        <title>Genome sequence of the PGP bacterium Paenibacillus illinoisensis E3.</title>
        <authorList>
            <person name="Rolli E."/>
            <person name="Marasco R."/>
            <person name="Bessem C."/>
            <person name="Michoud G."/>
            <person name="Gaiarsa S."/>
            <person name="Borin S."/>
            <person name="Daffonchio D."/>
        </authorList>
    </citation>
    <scope>NUCLEOTIDE SEQUENCE [LARGE SCALE GENOMIC DNA]</scope>
    <source>
        <strain evidence="7 8">E3</strain>
    </source>
</reference>
<gene>
    <name evidence="7" type="ORF">PIL02S_02245</name>
</gene>
<comment type="caution">
    <text evidence="7">The sequence shown here is derived from an EMBL/GenBank/DDBJ whole genome shotgun (WGS) entry which is preliminary data.</text>
</comment>
<sequence length="189" mass="21669">MSRERILDITRHEVIRSGFRFSMNDLSKQLGMSTKTVYEFFPSKEHLLKDLLDASLTEIVQKEQQLMSDTSLSLPSKLRQALVMMPDDLGMFDLRRLSELQRYYPAVWSQLDLFITNHWDEIRQLAHTGQASGELRSFDTEVFVQVYIGGLYRLMEQSASGSWNGSTLSAALQEMVDMLLEGVLPKEGL</sequence>
<keyword evidence="2" id="KW-0805">Transcription regulation</keyword>
<dbReference type="Gene3D" id="1.10.357.10">
    <property type="entry name" value="Tetracycline Repressor, domain 2"/>
    <property type="match status" value="1"/>
</dbReference>
<organism evidence="7 8">
    <name type="scientific">Paenibacillus illinoisensis</name>
    <dbReference type="NCBI Taxonomy" id="59845"/>
    <lineage>
        <taxon>Bacteria</taxon>
        <taxon>Bacillati</taxon>
        <taxon>Bacillota</taxon>
        <taxon>Bacilli</taxon>
        <taxon>Bacillales</taxon>
        <taxon>Paenibacillaceae</taxon>
        <taxon>Paenibacillus</taxon>
    </lineage>
</organism>
<dbReference type="InterPro" id="IPR050109">
    <property type="entry name" value="HTH-type_TetR-like_transc_reg"/>
</dbReference>
<evidence type="ECO:0000313" key="7">
    <source>
        <dbReference type="EMBL" id="PYY29296.1"/>
    </source>
</evidence>
<proteinExistence type="predicted"/>
<dbReference type="OrthoDB" id="9812134at2"/>
<protein>
    <submittedName>
        <fullName evidence="7">TetR family transcriptional regulator</fullName>
    </submittedName>
</protein>
<dbReference type="Proteomes" id="UP000247459">
    <property type="component" value="Unassembled WGS sequence"/>
</dbReference>
<dbReference type="InterPro" id="IPR009057">
    <property type="entry name" value="Homeodomain-like_sf"/>
</dbReference>
<evidence type="ECO:0000256" key="5">
    <source>
        <dbReference type="PROSITE-ProRule" id="PRU00335"/>
    </source>
</evidence>
<dbReference type="RefSeq" id="WP_110758469.1">
    <property type="nucleotide sequence ID" value="NZ_PRLG01000018.1"/>
</dbReference>
<dbReference type="InterPro" id="IPR001647">
    <property type="entry name" value="HTH_TetR"/>
</dbReference>
<dbReference type="PANTHER" id="PTHR30055">
    <property type="entry name" value="HTH-TYPE TRANSCRIPTIONAL REGULATOR RUTR"/>
    <property type="match status" value="1"/>
</dbReference>
<accession>A0A2W0C9U7</accession>
<dbReference type="EMBL" id="PRLG01000018">
    <property type="protein sequence ID" value="PYY29296.1"/>
    <property type="molecule type" value="Genomic_DNA"/>
</dbReference>
<evidence type="ECO:0000259" key="6">
    <source>
        <dbReference type="PROSITE" id="PS50977"/>
    </source>
</evidence>
<evidence type="ECO:0000256" key="3">
    <source>
        <dbReference type="ARBA" id="ARBA00023125"/>
    </source>
</evidence>
<feature type="domain" description="HTH tetR-type" evidence="6">
    <location>
        <begin position="1"/>
        <end position="59"/>
    </location>
</feature>
<dbReference type="SUPFAM" id="SSF46689">
    <property type="entry name" value="Homeodomain-like"/>
    <property type="match status" value="1"/>
</dbReference>